<name>A0A0P0XDW3_ORYSJ</name>
<dbReference type="InterPro" id="IPR052160">
    <property type="entry name" value="Gypsy_RT_Integrase-like"/>
</dbReference>
<feature type="non-terminal residue" evidence="2">
    <location>
        <position position="1"/>
    </location>
</feature>
<feature type="domain" description="Integrase zinc-binding" evidence="1">
    <location>
        <begin position="1"/>
        <end position="46"/>
    </location>
</feature>
<dbReference type="AlphaFoldDB" id="A0A0P0XDW3"/>
<dbReference type="InParanoid" id="A0A0P0XDW3"/>
<dbReference type="EMBL" id="AP014964">
    <property type="protein sequence ID" value="BAT04329.1"/>
    <property type="molecule type" value="Genomic_DNA"/>
</dbReference>
<dbReference type="InterPro" id="IPR041588">
    <property type="entry name" value="Integrase_H2C2"/>
</dbReference>
<dbReference type="Pfam" id="PF17921">
    <property type="entry name" value="Integrase_H2C2"/>
    <property type="match status" value="1"/>
</dbReference>
<dbReference type="Proteomes" id="UP000059680">
    <property type="component" value="Chromosome 8"/>
</dbReference>
<dbReference type="PaxDb" id="39947-A0A0P0XDW3"/>
<proteinExistence type="predicted"/>
<accession>A0A0P0XDW3</accession>
<evidence type="ECO:0000313" key="3">
    <source>
        <dbReference type="Proteomes" id="UP000059680"/>
    </source>
</evidence>
<dbReference type="Gene3D" id="1.10.340.70">
    <property type="match status" value="1"/>
</dbReference>
<dbReference type="PANTHER" id="PTHR47266">
    <property type="entry name" value="ENDONUCLEASE-RELATED"/>
    <property type="match status" value="1"/>
</dbReference>
<dbReference type="eggNOG" id="KOG0017">
    <property type="taxonomic scope" value="Eukaryota"/>
</dbReference>
<keyword evidence="3" id="KW-1185">Reference proteome</keyword>
<dbReference type="Gramene" id="Os08t0210300-01">
    <property type="protein sequence ID" value="Os08t0210300-01"/>
    <property type="gene ID" value="Os08g0210300"/>
</dbReference>
<dbReference type="OMA" id="FPATYQR"/>
<reference evidence="2 3" key="2">
    <citation type="journal article" date="2013" name="Plant Cell Physiol.">
        <title>Rice Annotation Project Database (RAP-DB): an integrative and interactive database for rice genomics.</title>
        <authorList>
            <person name="Sakai H."/>
            <person name="Lee S.S."/>
            <person name="Tanaka T."/>
            <person name="Numa H."/>
            <person name="Kim J."/>
            <person name="Kawahara Y."/>
            <person name="Wakimoto H."/>
            <person name="Yang C.C."/>
            <person name="Iwamoto M."/>
            <person name="Abe T."/>
            <person name="Yamada Y."/>
            <person name="Muto A."/>
            <person name="Inokuchi H."/>
            <person name="Ikemura T."/>
            <person name="Matsumoto T."/>
            <person name="Sasaki T."/>
            <person name="Itoh T."/>
        </authorList>
    </citation>
    <scope>NUCLEOTIDE SEQUENCE [LARGE SCALE GENOMIC DNA]</scope>
    <source>
        <strain evidence="3">cv. Nipponbare</strain>
    </source>
</reference>
<gene>
    <name evidence="2" type="ordered locus">Os08g0210300</name>
    <name evidence="2" type="ORF">OSNPB_080210300</name>
</gene>
<evidence type="ECO:0000313" key="2">
    <source>
        <dbReference type="EMBL" id="BAT04329.1"/>
    </source>
</evidence>
<sequence>HDSPMGGHSGFPATYQRVKSLFAWTGMKKKVQSRVQNCQICLQAKPDRAKYPGLLEPLPVTAGAWQTISLDFIEGLPKSNH</sequence>
<evidence type="ECO:0000259" key="1">
    <source>
        <dbReference type="Pfam" id="PF17921"/>
    </source>
</evidence>
<organism evidence="2 3">
    <name type="scientific">Oryza sativa subsp. japonica</name>
    <name type="common">Rice</name>
    <dbReference type="NCBI Taxonomy" id="39947"/>
    <lineage>
        <taxon>Eukaryota</taxon>
        <taxon>Viridiplantae</taxon>
        <taxon>Streptophyta</taxon>
        <taxon>Embryophyta</taxon>
        <taxon>Tracheophyta</taxon>
        <taxon>Spermatophyta</taxon>
        <taxon>Magnoliopsida</taxon>
        <taxon>Liliopsida</taxon>
        <taxon>Poales</taxon>
        <taxon>Poaceae</taxon>
        <taxon>BOP clade</taxon>
        <taxon>Oryzoideae</taxon>
        <taxon>Oryzeae</taxon>
        <taxon>Oryzinae</taxon>
        <taxon>Oryza</taxon>
        <taxon>Oryza sativa</taxon>
    </lineage>
</organism>
<reference evidence="3" key="1">
    <citation type="journal article" date="2005" name="Nature">
        <title>The map-based sequence of the rice genome.</title>
        <authorList>
            <consortium name="International rice genome sequencing project (IRGSP)"/>
            <person name="Matsumoto T."/>
            <person name="Wu J."/>
            <person name="Kanamori H."/>
            <person name="Katayose Y."/>
            <person name="Fujisawa M."/>
            <person name="Namiki N."/>
            <person name="Mizuno H."/>
            <person name="Yamamoto K."/>
            <person name="Antonio B.A."/>
            <person name="Baba T."/>
            <person name="Sakata K."/>
            <person name="Nagamura Y."/>
            <person name="Aoki H."/>
            <person name="Arikawa K."/>
            <person name="Arita K."/>
            <person name="Bito T."/>
            <person name="Chiden Y."/>
            <person name="Fujitsuka N."/>
            <person name="Fukunaka R."/>
            <person name="Hamada M."/>
            <person name="Harada C."/>
            <person name="Hayashi A."/>
            <person name="Hijishita S."/>
            <person name="Honda M."/>
            <person name="Hosokawa S."/>
            <person name="Ichikawa Y."/>
            <person name="Idonuma A."/>
            <person name="Iijima M."/>
            <person name="Ikeda M."/>
            <person name="Ikeno M."/>
            <person name="Ito K."/>
            <person name="Ito S."/>
            <person name="Ito T."/>
            <person name="Ito Y."/>
            <person name="Ito Y."/>
            <person name="Iwabuchi A."/>
            <person name="Kamiya K."/>
            <person name="Karasawa W."/>
            <person name="Kurita K."/>
            <person name="Katagiri S."/>
            <person name="Kikuta A."/>
            <person name="Kobayashi H."/>
            <person name="Kobayashi N."/>
            <person name="Machita K."/>
            <person name="Maehara T."/>
            <person name="Masukawa M."/>
            <person name="Mizubayashi T."/>
            <person name="Mukai Y."/>
            <person name="Nagasaki H."/>
            <person name="Nagata Y."/>
            <person name="Naito S."/>
            <person name="Nakashima M."/>
            <person name="Nakama Y."/>
            <person name="Nakamichi Y."/>
            <person name="Nakamura M."/>
            <person name="Meguro A."/>
            <person name="Negishi M."/>
            <person name="Ohta I."/>
            <person name="Ohta T."/>
            <person name="Okamoto M."/>
            <person name="Ono N."/>
            <person name="Saji S."/>
            <person name="Sakaguchi M."/>
            <person name="Sakai K."/>
            <person name="Shibata M."/>
            <person name="Shimokawa T."/>
            <person name="Song J."/>
            <person name="Takazaki Y."/>
            <person name="Terasawa K."/>
            <person name="Tsugane M."/>
            <person name="Tsuji K."/>
            <person name="Ueda S."/>
            <person name="Waki K."/>
            <person name="Yamagata H."/>
            <person name="Yamamoto M."/>
            <person name="Yamamoto S."/>
            <person name="Yamane H."/>
            <person name="Yoshiki S."/>
            <person name="Yoshihara R."/>
            <person name="Yukawa K."/>
            <person name="Zhong H."/>
            <person name="Yano M."/>
            <person name="Yuan Q."/>
            <person name="Ouyang S."/>
            <person name="Liu J."/>
            <person name="Jones K.M."/>
            <person name="Gansberger K."/>
            <person name="Moffat K."/>
            <person name="Hill J."/>
            <person name="Bera J."/>
            <person name="Fadrosh D."/>
            <person name="Jin S."/>
            <person name="Johri S."/>
            <person name="Kim M."/>
            <person name="Overton L."/>
            <person name="Reardon M."/>
            <person name="Tsitrin T."/>
            <person name="Vuong H."/>
            <person name="Weaver B."/>
            <person name="Ciecko A."/>
            <person name="Tallon L."/>
            <person name="Jackson J."/>
            <person name="Pai G."/>
            <person name="Aken S.V."/>
            <person name="Utterback T."/>
            <person name="Reidmuller S."/>
            <person name="Feldblyum T."/>
            <person name="Hsiao J."/>
            <person name="Zismann V."/>
            <person name="Iobst S."/>
            <person name="de Vazeille A.R."/>
            <person name="Buell C.R."/>
            <person name="Ying K."/>
            <person name="Li Y."/>
            <person name="Lu T."/>
            <person name="Huang Y."/>
            <person name="Zhao Q."/>
            <person name="Feng Q."/>
            <person name="Zhang L."/>
            <person name="Zhu J."/>
            <person name="Weng Q."/>
            <person name="Mu J."/>
            <person name="Lu Y."/>
            <person name="Fan D."/>
            <person name="Liu Y."/>
            <person name="Guan J."/>
            <person name="Zhang Y."/>
            <person name="Yu S."/>
            <person name="Liu X."/>
            <person name="Zhang Y."/>
            <person name="Hong G."/>
            <person name="Han B."/>
            <person name="Choisne N."/>
            <person name="Demange N."/>
            <person name="Orjeda G."/>
            <person name="Samain S."/>
            <person name="Cattolico L."/>
            <person name="Pelletier E."/>
            <person name="Couloux A."/>
            <person name="Segurens B."/>
            <person name="Wincker P."/>
            <person name="D'Hont A."/>
            <person name="Scarpelli C."/>
            <person name="Weissenbach J."/>
            <person name="Salanoubat M."/>
            <person name="Quetier F."/>
            <person name="Yu Y."/>
            <person name="Kim H.R."/>
            <person name="Rambo T."/>
            <person name="Currie J."/>
            <person name="Collura K."/>
            <person name="Luo M."/>
            <person name="Yang T."/>
            <person name="Ammiraju J.S.S."/>
            <person name="Engler F."/>
            <person name="Soderlund C."/>
            <person name="Wing R.A."/>
            <person name="Palmer L.E."/>
            <person name="de la Bastide M."/>
            <person name="Spiegel L."/>
            <person name="Nascimento L."/>
            <person name="Zutavern T."/>
            <person name="O'Shaughnessy A."/>
            <person name="Dike S."/>
            <person name="Dedhia N."/>
            <person name="Preston R."/>
            <person name="Balija V."/>
            <person name="McCombie W.R."/>
            <person name="Chow T."/>
            <person name="Chen H."/>
            <person name="Chung M."/>
            <person name="Chen C."/>
            <person name="Shaw J."/>
            <person name="Wu H."/>
            <person name="Hsiao K."/>
            <person name="Chao Y."/>
            <person name="Chu M."/>
            <person name="Cheng C."/>
            <person name="Hour A."/>
            <person name="Lee P."/>
            <person name="Lin S."/>
            <person name="Lin Y."/>
            <person name="Liou J."/>
            <person name="Liu S."/>
            <person name="Hsing Y."/>
            <person name="Raghuvanshi S."/>
            <person name="Mohanty A."/>
            <person name="Bharti A.K."/>
            <person name="Gaur A."/>
            <person name="Gupta V."/>
            <person name="Kumar D."/>
            <person name="Ravi V."/>
            <person name="Vij S."/>
            <person name="Kapur A."/>
            <person name="Khurana P."/>
            <person name="Khurana P."/>
            <person name="Khurana J.P."/>
            <person name="Tyagi A.K."/>
            <person name="Gaikwad K."/>
            <person name="Singh A."/>
            <person name="Dalal V."/>
            <person name="Srivastava S."/>
            <person name="Dixit A."/>
            <person name="Pal A.K."/>
            <person name="Ghazi I.A."/>
            <person name="Yadav M."/>
            <person name="Pandit A."/>
            <person name="Bhargava A."/>
            <person name="Sureshbabu K."/>
            <person name="Batra K."/>
            <person name="Sharma T.R."/>
            <person name="Mohapatra T."/>
            <person name="Singh N.K."/>
            <person name="Messing J."/>
            <person name="Nelson A.B."/>
            <person name="Fuks G."/>
            <person name="Kavchok S."/>
            <person name="Keizer G."/>
            <person name="Linton E."/>
            <person name="Llaca V."/>
            <person name="Song R."/>
            <person name="Tanyolac B."/>
            <person name="Young S."/>
            <person name="Ho-Il K."/>
            <person name="Hahn J.H."/>
            <person name="Sangsakoo G."/>
            <person name="Vanavichit A."/>
            <person name="de Mattos Luiz.A.T."/>
            <person name="Zimmer P.D."/>
            <person name="Malone G."/>
            <person name="Dellagostin O."/>
            <person name="de Oliveira A.C."/>
            <person name="Bevan M."/>
            <person name="Bancroft I."/>
            <person name="Minx P."/>
            <person name="Cordum H."/>
            <person name="Wilson R."/>
            <person name="Cheng Z."/>
            <person name="Jin W."/>
            <person name="Jiang J."/>
            <person name="Leong S.A."/>
            <person name="Iwama H."/>
            <person name="Gojobori T."/>
            <person name="Itoh T."/>
            <person name="Niimura Y."/>
            <person name="Fujii Y."/>
            <person name="Habara T."/>
            <person name="Sakai H."/>
            <person name="Sato Y."/>
            <person name="Wilson G."/>
            <person name="Kumar K."/>
            <person name="McCouch S."/>
            <person name="Juretic N."/>
            <person name="Hoen D."/>
            <person name="Wright S."/>
            <person name="Bruskiewich R."/>
            <person name="Bureau T."/>
            <person name="Miyao A."/>
            <person name="Hirochika H."/>
            <person name="Nishikawa T."/>
            <person name="Kadowaki K."/>
            <person name="Sugiura M."/>
            <person name="Burr B."/>
            <person name="Sasaki T."/>
        </authorList>
    </citation>
    <scope>NUCLEOTIDE SEQUENCE [LARGE SCALE GENOMIC DNA]</scope>
    <source>
        <strain evidence="3">cv. Nipponbare</strain>
    </source>
</reference>
<protein>
    <submittedName>
        <fullName evidence="2">Os08g0210300 protein</fullName>
    </submittedName>
</protein>
<dbReference type="STRING" id="39947.A0A0P0XDW3"/>
<reference evidence="2 3" key="3">
    <citation type="journal article" date="2013" name="Rice">
        <title>Improvement of the Oryza sativa Nipponbare reference genome using next generation sequence and optical map data.</title>
        <authorList>
            <person name="Kawahara Y."/>
            <person name="de la Bastide M."/>
            <person name="Hamilton J.P."/>
            <person name="Kanamori H."/>
            <person name="McCombie W.R."/>
            <person name="Ouyang S."/>
            <person name="Schwartz D.C."/>
            <person name="Tanaka T."/>
            <person name="Wu J."/>
            <person name="Zhou S."/>
            <person name="Childs K.L."/>
            <person name="Davidson R.M."/>
            <person name="Lin H."/>
            <person name="Quesada-Ocampo L."/>
            <person name="Vaillancourt B."/>
            <person name="Sakai H."/>
            <person name="Lee S.S."/>
            <person name="Kim J."/>
            <person name="Numa H."/>
            <person name="Itoh T."/>
            <person name="Buell C.R."/>
            <person name="Matsumoto T."/>
        </authorList>
    </citation>
    <scope>NUCLEOTIDE SEQUENCE [LARGE SCALE GENOMIC DNA]</scope>
    <source>
        <strain evidence="3">cv. Nipponbare</strain>
    </source>
</reference>